<name>A0A9P6LTY6_9FUNG</name>
<keyword evidence="2" id="KW-1185">Reference proteome</keyword>
<reference evidence="1" key="1">
    <citation type="journal article" date="2020" name="Fungal Divers.">
        <title>Resolving the Mortierellaceae phylogeny through synthesis of multi-gene phylogenetics and phylogenomics.</title>
        <authorList>
            <person name="Vandepol N."/>
            <person name="Liber J."/>
            <person name="Desiro A."/>
            <person name="Na H."/>
            <person name="Kennedy M."/>
            <person name="Barry K."/>
            <person name="Grigoriev I.V."/>
            <person name="Miller A.N."/>
            <person name="O'Donnell K."/>
            <person name="Stajich J.E."/>
            <person name="Bonito G."/>
        </authorList>
    </citation>
    <scope>NUCLEOTIDE SEQUENCE</scope>
    <source>
        <strain evidence="1">MES-2147</strain>
    </source>
</reference>
<protein>
    <submittedName>
        <fullName evidence="1">Uncharacterized protein</fullName>
    </submittedName>
</protein>
<dbReference type="OrthoDB" id="194358at2759"/>
<evidence type="ECO:0000313" key="1">
    <source>
        <dbReference type="EMBL" id="KAF9943955.1"/>
    </source>
</evidence>
<feature type="non-terminal residue" evidence="1">
    <location>
        <position position="1"/>
    </location>
</feature>
<accession>A0A9P6LTY6</accession>
<evidence type="ECO:0000313" key="2">
    <source>
        <dbReference type="Proteomes" id="UP000749646"/>
    </source>
</evidence>
<dbReference type="Proteomes" id="UP000749646">
    <property type="component" value="Unassembled WGS sequence"/>
</dbReference>
<proteinExistence type="predicted"/>
<dbReference type="EMBL" id="JAAAHW010008687">
    <property type="protein sequence ID" value="KAF9943955.1"/>
    <property type="molecule type" value="Genomic_DNA"/>
</dbReference>
<sequence>QLIQEFFGAIQEQNTDTVRHLLAVHKTDLTRARFKFEPKNNTFPPEVERDAYTLLGAFMGSMTGLQYSILTGQDGVAKDILDATYDQGEAR</sequence>
<gene>
    <name evidence="1" type="ORF">BGZ65_012928</name>
</gene>
<dbReference type="AlphaFoldDB" id="A0A9P6LTY6"/>
<comment type="caution">
    <text evidence="1">The sequence shown here is derived from an EMBL/GenBank/DDBJ whole genome shotgun (WGS) entry which is preliminary data.</text>
</comment>
<organism evidence="1 2">
    <name type="scientific">Modicella reniformis</name>
    <dbReference type="NCBI Taxonomy" id="1440133"/>
    <lineage>
        <taxon>Eukaryota</taxon>
        <taxon>Fungi</taxon>
        <taxon>Fungi incertae sedis</taxon>
        <taxon>Mucoromycota</taxon>
        <taxon>Mortierellomycotina</taxon>
        <taxon>Mortierellomycetes</taxon>
        <taxon>Mortierellales</taxon>
        <taxon>Mortierellaceae</taxon>
        <taxon>Modicella</taxon>
    </lineage>
</organism>